<evidence type="ECO:0000259" key="7">
    <source>
        <dbReference type="Pfam" id="PF13193"/>
    </source>
</evidence>
<dbReference type="PRINTS" id="PR00081">
    <property type="entry name" value="GDHRDH"/>
</dbReference>
<dbReference type="GO" id="GO:0008206">
    <property type="term" value="P:bile acid metabolic process"/>
    <property type="evidence" value="ECO:0007669"/>
    <property type="project" value="UniProtKB-ARBA"/>
</dbReference>
<evidence type="ECO:0000256" key="2">
    <source>
        <dbReference type="ARBA" id="ARBA00022450"/>
    </source>
</evidence>
<dbReference type="GO" id="GO:0005737">
    <property type="term" value="C:cytoplasm"/>
    <property type="evidence" value="ECO:0007669"/>
    <property type="project" value="TreeGrafter"/>
</dbReference>
<dbReference type="GO" id="GO:0043041">
    <property type="term" value="P:amino acid activation for nonribosomal peptide biosynthetic process"/>
    <property type="evidence" value="ECO:0007669"/>
    <property type="project" value="TreeGrafter"/>
</dbReference>
<dbReference type="PANTHER" id="PTHR45527">
    <property type="entry name" value="NONRIBOSOMAL PEPTIDE SYNTHETASE"/>
    <property type="match status" value="1"/>
</dbReference>
<dbReference type="Pfam" id="PF13193">
    <property type="entry name" value="AMP-binding_C"/>
    <property type="match status" value="1"/>
</dbReference>
<dbReference type="STRING" id="29367.CLPUN_53180"/>
<proteinExistence type="inferred from homology"/>
<dbReference type="Proteomes" id="UP000190890">
    <property type="component" value="Unassembled WGS sequence"/>
</dbReference>
<dbReference type="GO" id="GO:0016491">
    <property type="term" value="F:oxidoreductase activity"/>
    <property type="evidence" value="ECO:0007669"/>
    <property type="project" value="UniProtKB-KW"/>
</dbReference>
<dbReference type="Pfam" id="PF00106">
    <property type="entry name" value="adh_short"/>
    <property type="match status" value="1"/>
</dbReference>
<dbReference type="GO" id="GO:0031177">
    <property type="term" value="F:phosphopantetheine binding"/>
    <property type="evidence" value="ECO:0007669"/>
    <property type="project" value="TreeGrafter"/>
</dbReference>
<dbReference type="PROSITE" id="PS00061">
    <property type="entry name" value="ADH_SHORT"/>
    <property type="match status" value="1"/>
</dbReference>
<dbReference type="Gene3D" id="3.30.559.30">
    <property type="entry name" value="Nonribosomal peptide synthetase, condensation domain"/>
    <property type="match status" value="2"/>
</dbReference>
<reference evidence="8 9" key="1">
    <citation type="submission" date="2016-05" db="EMBL/GenBank/DDBJ databases">
        <title>Microbial solvent formation.</title>
        <authorList>
            <person name="Poehlein A."/>
            <person name="Montoya Solano J.D."/>
            <person name="Flitsch S."/>
            <person name="Krabben P."/>
            <person name="Duerre P."/>
            <person name="Daniel R."/>
        </authorList>
    </citation>
    <scope>NUCLEOTIDE SEQUENCE [LARGE SCALE GENOMIC DNA]</scope>
    <source>
        <strain evidence="8 9">DSM 2619</strain>
    </source>
</reference>
<accession>A0A1S8SX01</accession>
<dbReference type="OrthoDB" id="9778383at2"/>
<evidence type="ECO:0000256" key="4">
    <source>
        <dbReference type="ARBA" id="ARBA00023002"/>
    </source>
</evidence>
<evidence type="ECO:0000256" key="1">
    <source>
        <dbReference type="ARBA" id="ARBA00006484"/>
    </source>
</evidence>
<name>A0A1S8SX01_9CLOT</name>
<keyword evidence="2" id="KW-0596">Phosphopantetheine</keyword>
<dbReference type="InterPro" id="IPR036736">
    <property type="entry name" value="ACP-like_sf"/>
</dbReference>
<dbReference type="Gene3D" id="2.30.38.10">
    <property type="entry name" value="Luciferase, Domain 3"/>
    <property type="match status" value="1"/>
</dbReference>
<keyword evidence="9" id="KW-1185">Reference proteome</keyword>
<dbReference type="SUPFAM" id="SSF56801">
    <property type="entry name" value="Acetyl-CoA synthetase-like"/>
    <property type="match status" value="1"/>
</dbReference>
<organism evidence="8 9">
    <name type="scientific">Clostridium puniceum</name>
    <dbReference type="NCBI Taxonomy" id="29367"/>
    <lineage>
        <taxon>Bacteria</taxon>
        <taxon>Bacillati</taxon>
        <taxon>Bacillota</taxon>
        <taxon>Clostridia</taxon>
        <taxon>Eubacteriales</taxon>
        <taxon>Clostridiaceae</taxon>
        <taxon>Clostridium</taxon>
    </lineage>
</organism>
<comment type="caution">
    <text evidence="8">The sequence shown here is derived from an EMBL/GenBank/DDBJ whole genome shotgun (WGS) entry which is preliminary data.</text>
</comment>
<dbReference type="Gene3D" id="3.30.300.30">
    <property type="match status" value="1"/>
</dbReference>
<dbReference type="Gene3D" id="3.40.50.720">
    <property type="entry name" value="NAD(P)-binding Rossmann-like Domain"/>
    <property type="match status" value="1"/>
</dbReference>
<dbReference type="InterPro" id="IPR023213">
    <property type="entry name" value="CAT-like_dom_sf"/>
</dbReference>
<evidence type="ECO:0000313" key="8">
    <source>
        <dbReference type="EMBL" id="OOM69986.1"/>
    </source>
</evidence>
<dbReference type="EMBL" id="LZZM01000245">
    <property type="protein sequence ID" value="OOM69986.1"/>
    <property type="molecule type" value="Genomic_DNA"/>
</dbReference>
<dbReference type="InterPro" id="IPR010071">
    <property type="entry name" value="AA_adenyl_dom"/>
</dbReference>
<dbReference type="InterPro" id="IPR002347">
    <property type="entry name" value="SDR_fam"/>
</dbReference>
<dbReference type="SUPFAM" id="SSF51735">
    <property type="entry name" value="NAD(P)-binding Rossmann-fold domains"/>
    <property type="match status" value="1"/>
</dbReference>
<dbReference type="NCBIfam" id="TIGR01733">
    <property type="entry name" value="AA-adenyl-dom"/>
    <property type="match status" value="1"/>
</dbReference>
<gene>
    <name evidence="8" type="primary">lgrD_5</name>
    <name evidence="8" type="ORF">CLPUN_53180</name>
</gene>
<dbReference type="FunFam" id="3.40.50.720:FF:000084">
    <property type="entry name" value="Short-chain dehydrogenase reductase"/>
    <property type="match status" value="1"/>
</dbReference>
<comment type="similarity">
    <text evidence="1">Belongs to the short-chain dehydrogenases/reductases (SDR) family.</text>
</comment>
<dbReference type="InterPro" id="IPR001242">
    <property type="entry name" value="Condensation_dom"/>
</dbReference>
<dbReference type="InterPro" id="IPR020845">
    <property type="entry name" value="AMP-binding_CS"/>
</dbReference>
<dbReference type="Gene3D" id="1.10.1200.10">
    <property type="entry name" value="ACP-like"/>
    <property type="match status" value="2"/>
</dbReference>
<dbReference type="PRINTS" id="PR00080">
    <property type="entry name" value="SDRFAMILY"/>
</dbReference>
<dbReference type="Gene3D" id="3.30.559.10">
    <property type="entry name" value="Chloramphenicol acetyltransferase-like domain"/>
    <property type="match status" value="2"/>
</dbReference>
<dbReference type="FunFam" id="3.40.50.980:FF:000001">
    <property type="entry name" value="Non-ribosomal peptide synthetase"/>
    <property type="match status" value="1"/>
</dbReference>
<keyword evidence="4" id="KW-0560">Oxidoreductase</keyword>
<dbReference type="PROSITE" id="PS00455">
    <property type="entry name" value="AMP_BINDING"/>
    <property type="match status" value="1"/>
</dbReference>
<evidence type="ECO:0000256" key="3">
    <source>
        <dbReference type="ARBA" id="ARBA00022553"/>
    </source>
</evidence>
<dbReference type="Pfam" id="PF00501">
    <property type="entry name" value="AMP-binding"/>
    <property type="match status" value="1"/>
</dbReference>
<dbReference type="Pfam" id="PF00668">
    <property type="entry name" value="Condensation"/>
    <property type="match status" value="2"/>
</dbReference>
<dbReference type="InterPro" id="IPR045851">
    <property type="entry name" value="AMP-bd_C_sf"/>
</dbReference>
<evidence type="ECO:0000313" key="9">
    <source>
        <dbReference type="Proteomes" id="UP000190890"/>
    </source>
</evidence>
<dbReference type="SUPFAM" id="SSF52777">
    <property type="entry name" value="CoA-dependent acyltransferases"/>
    <property type="match status" value="4"/>
</dbReference>
<dbReference type="CDD" id="cd05233">
    <property type="entry name" value="SDR_c"/>
    <property type="match status" value="1"/>
</dbReference>
<dbReference type="GO" id="GO:0044550">
    <property type="term" value="P:secondary metabolite biosynthetic process"/>
    <property type="evidence" value="ECO:0007669"/>
    <property type="project" value="TreeGrafter"/>
</dbReference>
<dbReference type="InterPro" id="IPR025110">
    <property type="entry name" value="AMP-bd_C"/>
</dbReference>
<evidence type="ECO:0000259" key="6">
    <source>
        <dbReference type="Pfam" id="PF00668"/>
    </source>
</evidence>
<dbReference type="PANTHER" id="PTHR45527:SF1">
    <property type="entry name" value="FATTY ACID SYNTHASE"/>
    <property type="match status" value="1"/>
</dbReference>
<sequence length="2013" mass="230905">MHVNQINLTDIKAEVYELISNITGHKVVDLDCEMFLESDLGIDSIKMVTLMNQLMKLIPPEEIDNFIAVYPMTHLMSLQTIGEIVSMFEEFFCTELQTDEHEKTNEIDVKKQVYEIISNITGHKVEDFDGEMFLESDLGIDSIKMVTLMNQLMKIIPPEKIDGFTNNYPMTYLMSLQTIEEITSMFEEFFNTRSSVSEKLNKGETKDLSILNSQYPFLVSYWSVGTLTICSGIKIEGILNLKLLQESWLELIKRHPSLCSEFVSKEGAKNFKDYKLKVYEHPIIPQIDLNDIRNLSEENQNQIIKQTIEDIINTTFDIFKFPLHKFMVIQISNSQYELILANNHLVSDGLGNQQILREMIEIYSSKINDSTDNLLEAMSISDYNNVVCEINDWSSFEEKKNLEKYVQAYGKKKYKFNPFNENNNKNDFAVVKTKKYWLSKETTNLLLEKAKSWRVSLFTLLVSSYLKTIEYMDKENNQIIINLPTGGKVYPNVDATDVIGCFAQNMALSFDLKDSNENWLKIVTEVDEEIKRRILQGIDRAQTYSAAKMAKEQDMLEDGKMSKTTAAIVRSSLKSNLYLSFVGDTNIKKSYGALKVVDYEAYTSTNAGAIDNLIEIFNNRIIITSNYDSFCFKEDNINLLLKEFINNINSLANYEREEDNSVIFEVSKDNNLISELIKIGSEICCTNISRDDIYKDLSSDFRVDSLQLIRIISRIAKLYKGIDKEYLFKCRTLNEMALTIEKSIYKDEKHLREYENLEDREEIPYMKIVKQCKLTPDSIAIMHKDEIITYSELDKRTNQIANYLRNQGIKRNSLVGIMVYPGSMMLIGMIGILKAGAAYVPVDPAYPTDRIQYIMNSAGIEILLTEHELEKELSNLITAECPIKNVVYLDFGDRTIHENKYRQVLIEELMEVSDKDPEYINVSDDLMTILYTSGSTGNPKGVMLAHLGYMNRLKWHQDTFKLKLGERVAQKTSCCFDISVWELFWPLMYGGIVCPIRNEIVKNPWALARWLIDTKINIMHFVPSLFGEFVNSLEDDDYTFKDLRWLIFSGEALPMPTIQKWIDKHGLNTGLANLYGPTEASIDVTCHIIDKRPGENGENTIPIGKPITNVFIKNLDENMNELSEGQIGELWIGGIQLAKGYKNNKEKTEEAFKRNPFKEIPGEYLYRTGDLTTKLSDGSYEYLGRIDNQIKIRGFRVELGEIEAILGAHPDVNEVAVIAVDYTDGQKQLIACISGNEVKDNELKEFISKKLAYYMIPHRFEWMSILPKTPNGKLDRKALNKIYEDNVGIENTDKLESRNLKKNKFETNEIPLSPAQSFLINYFDYPYQWTGYTRFLYKQPLDFDLFNKALTIVTNSTDALRSVLEKQENKWIQRFVSDDQKIEADCYDGSHIDEEERDVAVKEVINKIITELQVDRWPLWKVVIIKVNDSVYDISVIGHHLISDLISNQILFKKIWEIYGQLISGIKDINIIEEKSYREFVLKINKEKNNNSLEFINYYKNQFPSEAYSFRINKDFDLGANTEESAELKTFVLSKSETSSLQTKAKKHFRTNLYYIILAPLYRMLEKKYKKSWIVISHRMNGREFGNEAYFETVGNFAVNYPLGININHNEEWLETIEKIVGGMNDIPLKGISYDLVSDELPSYIYPDLNLTSIRANYLGNRDIAQYDVFEFAKDGLDRRYSHPRQKRISEIEFFFSIVNGELVLEIEHSRNMYKDETIKQLGEEYMKAVKEMIRYIENKENVSQSKSLKPILSIVENTRKGSLSNKVVVITGGGRGIGKSIAIEMAKEDANIAIISRTGQELEETKSEIEKIGGKVISIISDISDYKAVEEAVNKIISIFGKIDILVNNAGITKLEGFTETEADEWKNIVEVNLFGTYNMCKLVVPHLIKQKSGKIINLGSDSSFIGYPLMSAYSASKHALLGLTKSLAEELKLSNIQVNAICPSFVETNMAPGGLRKNAMPTEKVANLAIFLASDKSDYITGEAIKIFGKQDMYWFGSQQIPVLKAALNKK</sequence>
<protein>
    <submittedName>
        <fullName evidence="8">Linear gramicidin synthase subunit D</fullName>
    </submittedName>
</protein>
<dbReference type="Gene3D" id="3.40.50.980">
    <property type="match status" value="2"/>
</dbReference>
<feature type="domain" description="Condensation" evidence="6">
    <location>
        <begin position="233"/>
        <end position="652"/>
    </location>
</feature>
<dbReference type="GO" id="GO:0008610">
    <property type="term" value="P:lipid biosynthetic process"/>
    <property type="evidence" value="ECO:0007669"/>
    <property type="project" value="UniProtKB-ARBA"/>
</dbReference>
<dbReference type="InterPro" id="IPR000873">
    <property type="entry name" value="AMP-dep_synth/lig_dom"/>
</dbReference>
<evidence type="ECO:0000259" key="5">
    <source>
        <dbReference type="Pfam" id="PF00501"/>
    </source>
</evidence>
<dbReference type="InterPro" id="IPR036291">
    <property type="entry name" value="NAD(P)-bd_dom_sf"/>
</dbReference>
<dbReference type="InterPro" id="IPR020904">
    <property type="entry name" value="Sc_DH/Rdtase_CS"/>
</dbReference>
<dbReference type="RefSeq" id="WP_077850190.1">
    <property type="nucleotide sequence ID" value="NZ_LZZM01000245.1"/>
</dbReference>
<dbReference type="CDD" id="cd05930">
    <property type="entry name" value="A_NRPS"/>
    <property type="match status" value="1"/>
</dbReference>
<feature type="domain" description="Condensation" evidence="6">
    <location>
        <begin position="1308"/>
        <end position="1739"/>
    </location>
</feature>
<feature type="domain" description="AMP-dependent synthetase/ligase" evidence="5">
    <location>
        <begin position="770"/>
        <end position="1141"/>
    </location>
</feature>
<feature type="domain" description="AMP-binding enzyme C-terminal" evidence="7">
    <location>
        <begin position="1201"/>
        <end position="1273"/>
    </location>
</feature>
<dbReference type="SUPFAM" id="SSF47336">
    <property type="entry name" value="ACP-like"/>
    <property type="match status" value="3"/>
</dbReference>
<keyword evidence="3" id="KW-0597">Phosphoprotein</keyword>